<protein>
    <submittedName>
        <fullName evidence="2">Uncharacterized protein</fullName>
    </submittedName>
</protein>
<sequence length="92" mass="10550">MVIYATFLTSPHAHSVSSAEIHDPVRTILSTTLCPTPYVCKFVLHPSHAIPRIRMLTLEADLYHRFIFILVLLPLFTLLHLSPFVACFNFER</sequence>
<name>A0A0M8NNS9_9EURO</name>
<dbReference type="EMBL" id="LHQQ01000530">
    <property type="protein sequence ID" value="KOS36276.1"/>
    <property type="molecule type" value="Genomic_DNA"/>
</dbReference>
<accession>A0A0M8NNS9</accession>
<keyword evidence="1" id="KW-1133">Transmembrane helix</keyword>
<keyword evidence="1" id="KW-0812">Transmembrane</keyword>
<evidence type="ECO:0000313" key="3">
    <source>
        <dbReference type="Proteomes" id="UP000037696"/>
    </source>
</evidence>
<dbReference type="AlphaFoldDB" id="A0A0M8NNS9"/>
<evidence type="ECO:0000313" key="2">
    <source>
        <dbReference type="EMBL" id="KOS36276.1"/>
    </source>
</evidence>
<keyword evidence="3" id="KW-1185">Reference proteome</keyword>
<reference evidence="2 3" key="1">
    <citation type="submission" date="2015-08" db="EMBL/GenBank/DDBJ databases">
        <title>Genome sequencing of Penicillium nordicum.</title>
        <authorList>
            <person name="Nguyen H.D."/>
            <person name="Seifert K.A."/>
        </authorList>
    </citation>
    <scope>NUCLEOTIDE SEQUENCE [LARGE SCALE GENOMIC DNA]</scope>
    <source>
        <strain evidence="2 3">DAOMC 185683</strain>
    </source>
</reference>
<evidence type="ECO:0000256" key="1">
    <source>
        <dbReference type="SAM" id="Phobius"/>
    </source>
</evidence>
<keyword evidence="1" id="KW-0472">Membrane</keyword>
<gene>
    <name evidence="2" type="ORF">ACN38_g12998</name>
</gene>
<proteinExistence type="predicted"/>
<organism evidence="2 3">
    <name type="scientific">Penicillium nordicum</name>
    <dbReference type="NCBI Taxonomy" id="229535"/>
    <lineage>
        <taxon>Eukaryota</taxon>
        <taxon>Fungi</taxon>
        <taxon>Dikarya</taxon>
        <taxon>Ascomycota</taxon>
        <taxon>Pezizomycotina</taxon>
        <taxon>Eurotiomycetes</taxon>
        <taxon>Eurotiomycetidae</taxon>
        <taxon>Eurotiales</taxon>
        <taxon>Aspergillaceae</taxon>
        <taxon>Penicillium</taxon>
    </lineage>
</organism>
<comment type="caution">
    <text evidence="2">The sequence shown here is derived from an EMBL/GenBank/DDBJ whole genome shotgun (WGS) entry which is preliminary data.</text>
</comment>
<dbReference type="Proteomes" id="UP000037696">
    <property type="component" value="Unassembled WGS sequence"/>
</dbReference>
<feature type="transmembrane region" description="Helical" evidence="1">
    <location>
        <begin position="66"/>
        <end position="90"/>
    </location>
</feature>